<feature type="transmembrane region" description="Helical" evidence="11">
    <location>
        <begin position="505"/>
        <end position="529"/>
    </location>
</feature>
<sequence length="700" mass="80956">MNIASLNVVTIIFTLVTGDNKSTLSFISCPFDHRCTCATSPILDIDCNNTRMTRNDIPYFPRNVYQLNLGFNFLVKIPNNTFNLMHELSKLDLSWNEITVIEEGTFDDLHSLQELHFEGNLINCNQGALPVSVFKSLTSLKFLNVAKMQNCKGFPDFIISGLTRLESIIIDIRPILAVPEFGVGYLSLKHFKRLKAGFCILLGVGKDTFVNLPYVEYLDLQNCSLMKIESKTFKANTNLTYLDISNNNLLINVFPVLSTVLPNSLKILKMSNSMRDLYSFNPNLIFKSNDIHLEEFYINENNLVYALGDIDHKLPSTLRIADFSNNILMKFCFDMPNLLALRLRNNSLGVYLASNRYTYSNETTLKQVDLSLNEIHDLTFPIFHGHAYTTKINLSYNKLTDLSFDLSHLVRLEILDLSHNNIWSVSKLSSLDILHTLSTSAKLDLSYNRLQCSCKNLPFIQWLLENRNMMVQSEGYNCRYENGQIADMRDASQIVILLKKDCRSYTILIVGVTVAILVMLILLFTGLVFRYRWKLRYLLYMTRHKYKLYKSIQSSKHYKYDAFISYANAETGFITNDVIPNLERNHNLKLCIHQRDFIPGEEITQNITNGIHQSKMTVCILSQSFLDSYYCMFEFNMARMESIYAREGNNVLFLILYEQLRLRDMPLVMLELVEQQSYIEYPRDEQGNIVFWEKLKEALL</sequence>
<keyword evidence="10" id="KW-0325">Glycoprotein</keyword>
<keyword evidence="4 11" id="KW-0812">Transmembrane</keyword>
<keyword evidence="3" id="KW-0433">Leucine-rich repeat</keyword>
<organism evidence="14 15">
    <name type="scientific">Mytilus coruscus</name>
    <name type="common">Sea mussel</name>
    <dbReference type="NCBI Taxonomy" id="42192"/>
    <lineage>
        <taxon>Eukaryota</taxon>
        <taxon>Metazoa</taxon>
        <taxon>Spiralia</taxon>
        <taxon>Lophotrochozoa</taxon>
        <taxon>Mollusca</taxon>
        <taxon>Bivalvia</taxon>
        <taxon>Autobranchia</taxon>
        <taxon>Pteriomorphia</taxon>
        <taxon>Mytilida</taxon>
        <taxon>Mytiloidea</taxon>
        <taxon>Mytilidae</taxon>
        <taxon>Mytilinae</taxon>
        <taxon>Mytilus</taxon>
    </lineage>
</organism>
<evidence type="ECO:0000256" key="3">
    <source>
        <dbReference type="ARBA" id="ARBA00022614"/>
    </source>
</evidence>
<comment type="subcellular location">
    <subcellularLocation>
        <location evidence="1">Membrane</location>
        <topology evidence="1">Single-pass membrane protein</topology>
    </subcellularLocation>
</comment>
<dbReference type="SMART" id="SM00365">
    <property type="entry name" value="LRR_SD22"/>
    <property type="match status" value="3"/>
</dbReference>
<evidence type="ECO:0000256" key="12">
    <source>
        <dbReference type="SAM" id="SignalP"/>
    </source>
</evidence>
<feature type="domain" description="TIR" evidence="13">
    <location>
        <begin position="558"/>
        <end position="699"/>
    </location>
</feature>
<proteinExistence type="inferred from homology"/>
<accession>A0A6J8AAC5</accession>
<dbReference type="Gene3D" id="3.80.10.10">
    <property type="entry name" value="Ribonuclease Inhibitor"/>
    <property type="match status" value="3"/>
</dbReference>
<keyword evidence="8 11" id="KW-0472">Membrane</keyword>
<dbReference type="GO" id="GO:0005886">
    <property type="term" value="C:plasma membrane"/>
    <property type="evidence" value="ECO:0007669"/>
    <property type="project" value="TreeGrafter"/>
</dbReference>
<evidence type="ECO:0000313" key="15">
    <source>
        <dbReference type="Proteomes" id="UP000507470"/>
    </source>
</evidence>
<dbReference type="PANTHER" id="PTHR24365">
    <property type="entry name" value="TOLL-LIKE RECEPTOR"/>
    <property type="match status" value="1"/>
</dbReference>
<dbReference type="SUPFAM" id="SSF52058">
    <property type="entry name" value="L domain-like"/>
    <property type="match status" value="1"/>
</dbReference>
<evidence type="ECO:0000256" key="11">
    <source>
        <dbReference type="SAM" id="Phobius"/>
    </source>
</evidence>
<dbReference type="SUPFAM" id="SSF52200">
    <property type="entry name" value="Toll/Interleukin receptor TIR domain"/>
    <property type="match status" value="1"/>
</dbReference>
<dbReference type="Gene3D" id="3.40.50.10140">
    <property type="entry name" value="Toll/interleukin-1 receptor homology (TIR) domain"/>
    <property type="match status" value="1"/>
</dbReference>
<dbReference type="Pfam" id="PF01582">
    <property type="entry name" value="TIR"/>
    <property type="match status" value="1"/>
</dbReference>
<keyword evidence="5 12" id="KW-0732">Signal</keyword>
<evidence type="ECO:0000256" key="6">
    <source>
        <dbReference type="ARBA" id="ARBA00022737"/>
    </source>
</evidence>
<dbReference type="SMART" id="SM00369">
    <property type="entry name" value="LRR_TYP"/>
    <property type="match status" value="5"/>
</dbReference>
<dbReference type="GO" id="GO:0007165">
    <property type="term" value="P:signal transduction"/>
    <property type="evidence" value="ECO:0007669"/>
    <property type="project" value="InterPro"/>
</dbReference>
<keyword evidence="7 11" id="KW-1133">Transmembrane helix</keyword>
<feature type="signal peptide" evidence="12">
    <location>
        <begin position="1"/>
        <end position="18"/>
    </location>
</feature>
<dbReference type="InterPro" id="IPR001611">
    <property type="entry name" value="Leu-rich_rpt"/>
</dbReference>
<dbReference type="PROSITE" id="PS51450">
    <property type="entry name" value="LRR"/>
    <property type="match status" value="1"/>
</dbReference>
<comment type="similarity">
    <text evidence="2">Belongs to the Toll-like receptor family.</text>
</comment>
<name>A0A6J8AAC5_MYTCO</name>
<dbReference type="PANTHER" id="PTHR24365:SF541">
    <property type="entry name" value="PROTEIN TOLL-RELATED"/>
    <property type="match status" value="1"/>
</dbReference>
<keyword evidence="6" id="KW-0677">Repeat</keyword>
<evidence type="ECO:0000256" key="1">
    <source>
        <dbReference type="ARBA" id="ARBA00004167"/>
    </source>
</evidence>
<protein>
    <submittedName>
        <fullName evidence="14">TLR13</fullName>
    </submittedName>
</protein>
<reference evidence="14 15" key="1">
    <citation type="submission" date="2020-06" db="EMBL/GenBank/DDBJ databases">
        <authorList>
            <person name="Li R."/>
            <person name="Bekaert M."/>
        </authorList>
    </citation>
    <scope>NUCLEOTIDE SEQUENCE [LARGE SCALE GENOMIC DNA]</scope>
    <source>
        <strain evidence="15">wild</strain>
    </source>
</reference>
<dbReference type="Proteomes" id="UP000507470">
    <property type="component" value="Unassembled WGS sequence"/>
</dbReference>
<feature type="chain" id="PRO_5026898983" evidence="12">
    <location>
        <begin position="19"/>
        <end position="700"/>
    </location>
</feature>
<dbReference type="AlphaFoldDB" id="A0A6J8AAC5"/>
<evidence type="ECO:0000313" key="14">
    <source>
        <dbReference type="EMBL" id="CAC5363463.1"/>
    </source>
</evidence>
<evidence type="ECO:0000256" key="2">
    <source>
        <dbReference type="ARBA" id="ARBA00009634"/>
    </source>
</evidence>
<evidence type="ECO:0000256" key="4">
    <source>
        <dbReference type="ARBA" id="ARBA00022692"/>
    </source>
</evidence>
<keyword evidence="9" id="KW-0675">Receptor</keyword>
<gene>
    <name evidence="14" type="ORF">MCOR_4887</name>
</gene>
<evidence type="ECO:0000256" key="8">
    <source>
        <dbReference type="ARBA" id="ARBA00023136"/>
    </source>
</evidence>
<dbReference type="SMART" id="SM00255">
    <property type="entry name" value="TIR"/>
    <property type="match status" value="1"/>
</dbReference>
<evidence type="ECO:0000256" key="9">
    <source>
        <dbReference type="ARBA" id="ARBA00023170"/>
    </source>
</evidence>
<evidence type="ECO:0000256" key="5">
    <source>
        <dbReference type="ARBA" id="ARBA00022729"/>
    </source>
</evidence>
<dbReference type="Pfam" id="PF13855">
    <property type="entry name" value="LRR_8"/>
    <property type="match status" value="3"/>
</dbReference>
<dbReference type="EMBL" id="CACVKT020000854">
    <property type="protein sequence ID" value="CAC5363463.1"/>
    <property type="molecule type" value="Genomic_DNA"/>
</dbReference>
<evidence type="ECO:0000256" key="10">
    <source>
        <dbReference type="ARBA" id="ARBA00023180"/>
    </source>
</evidence>
<dbReference type="GO" id="GO:0038023">
    <property type="term" value="F:signaling receptor activity"/>
    <property type="evidence" value="ECO:0007669"/>
    <property type="project" value="TreeGrafter"/>
</dbReference>
<dbReference type="InterPro" id="IPR000157">
    <property type="entry name" value="TIR_dom"/>
</dbReference>
<evidence type="ECO:0000259" key="13">
    <source>
        <dbReference type="PROSITE" id="PS50104"/>
    </source>
</evidence>
<dbReference type="OrthoDB" id="1526598at2759"/>
<dbReference type="InterPro" id="IPR003591">
    <property type="entry name" value="Leu-rich_rpt_typical-subtyp"/>
</dbReference>
<keyword evidence="15" id="KW-1185">Reference proteome</keyword>
<dbReference type="PROSITE" id="PS50104">
    <property type="entry name" value="TIR"/>
    <property type="match status" value="1"/>
</dbReference>
<evidence type="ECO:0000256" key="7">
    <source>
        <dbReference type="ARBA" id="ARBA00022989"/>
    </source>
</evidence>
<dbReference type="InterPro" id="IPR035897">
    <property type="entry name" value="Toll_tir_struct_dom_sf"/>
</dbReference>
<dbReference type="InterPro" id="IPR032675">
    <property type="entry name" value="LRR_dom_sf"/>
</dbReference>